<dbReference type="KEGG" id="vg:912132"/>
<dbReference type="EMBL" id="MN099286">
    <property type="protein sequence ID" value="QKV50194.1"/>
    <property type="molecule type" value="Genomic_DNA"/>
</dbReference>
<organism evidence="1 10">
    <name type="scientific">Plutella xylostella granulovirus</name>
    <dbReference type="NCBI Taxonomy" id="98383"/>
    <lineage>
        <taxon>Viruses</taxon>
        <taxon>Viruses incertae sedis</taxon>
        <taxon>Naldaviricetes</taxon>
        <taxon>Lefavirales</taxon>
        <taxon>Baculoviridae</taxon>
        <taxon>Betabaculovirus</taxon>
        <taxon>Betabaculovirus pluxylostellae</taxon>
    </lineage>
</organism>
<reference evidence="2" key="3">
    <citation type="submission" date="2016-01" db="EMBL/GenBank/DDBJ databases">
        <title>Complete Genome Sequences of Four Plutella xylostella Granulovirus Isolates.</title>
        <authorList>
            <person name="Spence R.J."/>
            <person name="Noune C."/>
            <person name="Hauxwell C."/>
        </authorList>
    </citation>
    <scope>NUCLEOTIDE SEQUENCE</scope>
    <source>
        <strain evidence="2">PxGV_C</strain>
        <strain evidence="3">PxGV_K</strain>
        <strain evidence="4">PxGV_M</strain>
        <strain evidence="5">PxGV_T</strain>
    </source>
</reference>
<dbReference type="EMBL" id="KU529791">
    <property type="protein sequence ID" value="AMQ35645.1"/>
    <property type="molecule type" value="Genomic_DNA"/>
</dbReference>
<evidence type="ECO:0000313" key="6">
    <source>
        <dbReference type="EMBL" id="ANY57552.1"/>
    </source>
</evidence>
<evidence type="ECO:0000313" key="2">
    <source>
        <dbReference type="EMBL" id="AMQ35645.1"/>
    </source>
</evidence>
<reference evidence="1 10" key="1">
    <citation type="journal article" date="2000" name="Virology">
        <title>Sequence analysis of the Plutella xylostella granulovirus genome.</title>
        <authorList>
            <person name="Hashimoto Y."/>
            <person name="Hayakawa T."/>
            <person name="Ueno Y."/>
            <person name="Fujita T."/>
            <person name="Sano Y."/>
            <person name="Matsumoto T."/>
        </authorList>
    </citation>
    <scope>NUCLEOTIDE SEQUENCE [LARGE SCALE GENOMIC DNA]</scope>
    <source>
        <strain evidence="1 10">K1</strain>
    </source>
</reference>
<evidence type="ECO:0000313" key="9">
    <source>
        <dbReference type="EMBL" id="QKV50194.1"/>
    </source>
</evidence>
<protein>
    <submittedName>
        <fullName evidence="6 7">ORF33 protein</fullName>
    </submittedName>
    <submittedName>
        <fullName evidence="2">PxGV-Corf33 protein</fullName>
    </submittedName>
    <submittedName>
        <fullName evidence="3">PxGV-Korf33 protein</fullName>
    </submittedName>
    <submittedName>
        <fullName evidence="4">PxGV-Morf33 protein</fullName>
    </submittedName>
    <submittedName>
        <fullName evidence="5">PxGV-Torf33 protein</fullName>
    </submittedName>
    <submittedName>
        <fullName evidence="1">PxORF33 peptide</fullName>
    </submittedName>
</protein>
<dbReference type="EMBL" id="KU666537">
    <property type="protein sequence ID" value="ANY57552.1"/>
    <property type="molecule type" value="Genomic_DNA"/>
</dbReference>
<dbReference type="GeneID" id="912132"/>
<dbReference type="Proteomes" id="UP000201310">
    <property type="component" value="Segment"/>
</dbReference>
<name>Q9DVZ9_9BBAC</name>
<dbReference type="EMBL" id="MN099284">
    <property type="protein sequence ID" value="QKV49958.1"/>
    <property type="molecule type" value="Genomic_DNA"/>
</dbReference>
<dbReference type="EMBL" id="MN099285">
    <property type="protein sequence ID" value="QKV50076.1"/>
    <property type="molecule type" value="Genomic_DNA"/>
</dbReference>
<evidence type="ECO:0000313" key="8">
    <source>
        <dbReference type="EMBL" id="QKV50076.1"/>
    </source>
</evidence>
<evidence type="ECO:0000313" key="3">
    <source>
        <dbReference type="EMBL" id="AMQ35762.1"/>
    </source>
</evidence>
<gene>
    <name evidence="1" type="primary">Pxorf33</name>
    <name evidence="7" type="synonym">ORF33</name>
    <name evidence="6" type="synonym">PlxyGV033</name>
    <name evidence="2" type="synonym">PxGV-Corf33</name>
    <name evidence="3" type="synonym">PxGV-Korf33</name>
    <name evidence="4" type="synonym">PxGV-Morf33</name>
    <name evidence="5" type="synonym">PxGV-Torf33</name>
</gene>
<dbReference type="RefSeq" id="NP_068252.1">
    <property type="nucleotide sequence ID" value="NC_002593.1"/>
</dbReference>
<evidence type="ECO:0000313" key="4">
    <source>
        <dbReference type="EMBL" id="AMQ35879.1"/>
    </source>
</evidence>
<evidence type="ECO:0000313" key="10">
    <source>
        <dbReference type="Proteomes" id="UP000201310"/>
    </source>
</evidence>
<reference evidence="7" key="4">
    <citation type="submission" date="2019-06" db="EMBL/GenBank/DDBJ databases">
        <title>Plutella xylostella granulovirus.</title>
        <authorList>
            <person name="Li L."/>
            <person name="Zhang M."/>
        </authorList>
    </citation>
    <scope>NUCLEOTIDE SEQUENCE</scope>
    <source>
        <strain evidence="8">PlxyGV_B</strain>
        <strain evidence="9">PlxyGV_NW</strain>
        <strain evidence="7">PlxyGV_W</strain>
    </source>
</reference>
<evidence type="ECO:0000313" key="1">
    <source>
        <dbReference type="EMBL" id="AAG27331.1"/>
    </source>
</evidence>
<dbReference type="EMBL" id="KU529792">
    <property type="protein sequence ID" value="AMQ35762.1"/>
    <property type="molecule type" value="Genomic_DNA"/>
</dbReference>
<sequence>MIALHYCRQPHYIKHNFRVYLSNDIYIICRGLPLNVIQYANDNLLTNLLFESNHDCVYDLSSTGPYLCLKVIVSRDYKRVLRDEINRVINVYDDVIL</sequence>
<keyword evidence="10" id="KW-1185">Reference proteome</keyword>
<evidence type="ECO:0000313" key="7">
    <source>
        <dbReference type="EMBL" id="QKV49958.1"/>
    </source>
</evidence>
<reference evidence="6" key="2">
    <citation type="journal article" date="2016" name="Arch. Virol.">
        <title>The comparative analysis of complete genome sequences from two South African betabaculoviruses: Phthorimaea operculella granulovirus and Plutella xylostella granulovirus.</title>
        <authorList>
            <person name="Jukes M.D."/>
            <person name="Motsoeneng B.M."/>
            <person name="Knox C.M."/>
            <person name="Hill M.P."/>
            <person name="Moore S.D."/>
        </authorList>
    </citation>
    <scope>NUCLEOTIDE SEQUENCE</scope>
    <source>
        <strain evidence="6">SA</strain>
    </source>
</reference>
<accession>Q9DVZ9</accession>
<dbReference type="EMBL" id="KU529793">
    <property type="protein sequence ID" value="AMQ35879.1"/>
    <property type="molecule type" value="Genomic_DNA"/>
</dbReference>
<dbReference type="EMBL" id="KU529794">
    <property type="protein sequence ID" value="AMQ35996.1"/>
    <property type="molecule type" value="Genomic_DNA"/>
</dbReference>
<evidence type="ECO:0000313" key="5">
    <source>
        <dbReference type="EMBL" id="AMQ35996.1"/>
    </source>
</evidence>
<dbReference type="EMBL" id="AF270937">
    <property type="protein sequence ID" value="AAG27331.1"/>
    <property type="molecule type" value="Genomic_DNA"/>
</dbReference>
<proteinExistence type="predicted"/>